<dbReference type="InterPro" id="IPR036770">
    <property type="entry name" value="Ankyrin_rpt-contain_sf"/>
</dbReference>
<dbReference type="Gene3D" id="3.40.50.1820">
    <property type="entry name" value="alpha/beta hydrolase"/>
    <property type="match status" value="1"/>
</dbReference>
<protein>
    <submittedName>
        <fullName evidence="6">Ankyrin repeat-containing protein</fullName>
    </submittedName>
</protein>
<evidence type="ECO:0000259" key="5">
    <source>
        <dbReference type="Pfam" id="PF24883"/>
    </source>
</evidence>
<comment type="caution">
    <text evidence="6">The sequence shown here is derived from an EMBL/GenBank/DDBJ whole genome shotgun (WGS) entry which is preliminary data.</text>
</comment>
<dbReference type="InterPro" id="IPR029058">
    <property type="entry name" value="AB_hydrolase_fold"/>
</dbReference>
<keyword evidence="1" id="KW-0677">Repeat</keyword>
<keyword evidence="2 3" id="KW-0040">ANK repeat</keyword>
<dbReference type="PROSITE" id="PS50297">
    <property type="entry name" value="ANK_REP_REGION"/>
    <property type="match status" value="1"/>
</dbReference>
<keyword evidence="7" id="KW-1185">Reference proteome</keyword>
<dbReference type="SUPFAM" id="SSF48403">
    <property type="entry name" value="Ankyrin repeat"/>
    <property type="match status" value="2"/>
</dbReference>
<sequence>MASSDLSQLLLLAITVILTFLLTHVWSSRERWLPVKKKVSTRKQPGPRTYRIRGVPLGWSETDLAEHLGDSAQVKSLASEDDGRKLIATATFASDRPELQSGSPLKTDKEFLGLTTLSAPNDAKLDIIAVPGLGGHAFGSFKECHGEHMWLRDSLPNDLQDTPARIMVYGYDSSLRKRNSIQCLSDIASEFRDNLLQFKRTPRPIIFIGHSLGGLVIKRALVSIWDLALSDPELRPLARAVYGIFFFGVPHDGMEITALRRVVKDSWDRALVESLSSKNSESLSSLSSRFKKSIAEFPNLKVHCFYETEFSPTVQEDDRGELVMDGVKELLVNVESARNCGESAHSPDFSSPIRGVTPYRSAAPYQPLVEECLKSLSFPTIFMRIETIDSATENTCQWLFNHPSYKQWEASSRGILLVRGHPGSGKSTLLRHAFKKSSQNPSNHIIASFFFHGRGEELQKSHLGLFRSLIHQLLKQVPPDAFQSLLKKFNDRRKTVEKWDWVLNDLKSFFKDCLPHILKHQTLLLFIDALDESIGPDRPHGLIRFFQNFFCDNTEQDQNFRILLSCRHFPEIGEVDFEINPERENQEDISLYVKKSLRQFLTGEDATKISKLIKARARGSFMWARLVIDRLHLAHLEGQGYEGQNLEGQDLKFIRGQIEKTPQDLEELYEELVEKMPDKPEALRMIQWIAFARRPLDSHELYWAMLIDPNKPRATVQEYREDARQSGMSEYNRERMRKRVKALTCGLAEALTEESRCIVQFIHQSVNDFFLNKSKFLDHEQYFPGNIERSIPQIAHELLYRTCIICFELKEFRELKFQYRLDIRLVTKEQEIYPLMHYARMNWSFHLKKSVLNRENRRLAWPSHDSLNALEQYRFQMMRINGRASVDGERDPCAITTCAHEASRHGIIDWLEEILQNSESIDSVLKAKDYRGQTPLNVAAGEGQKAIVELLLKVGDDVNSPNLDGETPLFKAAAWGHEATVQSLLRVERVNVNLCDRFSRTPLARAVEKGRKAIVQSLLQVKGVNVNLSDGHFRTPLAVAAEKGHEAIVQSLLQVKGVDVNLYDRYFRTPLARAVEKGHEAIVQSLLRVEAVDVNLSDWHFRTPLARAAEKGHEAIVQSLLQVKGVNVNLSDGHFRTPLARAAEKGHEAIVQSLLRVEAVDVNLSDGHFRTPLARAAEKGHEAIVQSLLRVESVDVNLYDRHFRTPLARAAEKGHEAIVQSLLRVEAVDVNLSDGHFRTPLARAAAKGHEAIIQSLLRVKAVDVNLSDRHFRTPLTRAAEKGHEAIIQSLLRVKAVDVNLSDGHFRTPLIRAAEKGHEAIIQSLLQVKGVNNNLCDHDILTLLAVAAEHDHAASFKLLYYYSFTNNTNEDSICIGVRHGRPGLVDWLLYQQSNLGERNNDLFKARLLEAAASNYSFGTEIVSMLLERGEDQIVVTEKTFQAALANGVSGFRILKLLLGHQGDQICTAKDALSAASYKKNNLMFRWLLKQRENEIRICQYVVRPAAKDEYDNTLLRLLLKYRGDQLAQEALWSAIQNAANNERLRLRNLRLLLRFLGDRPFALSVNFHFLIKKRHGLKFVRLLLKNREEKILVSKKTVLDSLASYYNAGDPFHGPGTRRKIELLARKLNEDNYGLRYLRLLLKHRGDHLVVTRKMVRGSHRDSSTRQRIYDWLLHYADSDSESCCSASSPQTDCLQVSESSTSPDVIEE</sequence>
<dbReference type="Pfam" id="PF24883">
    <property type="entry name" value="NPHP3_N"/>
    <property type="match status" value="1"/>
</dbReference>
<dbReference type="PROSITE" id="PS50088">
    <property type="entry name" value="ANK_REPEAT"/>
    <property type="match status" value="2"/>
</dbReference>
<evidence type="ECO:0000256" key="1">
    <source>
        <dbReference type="ARBA" id="ARBA00022737"/>
    </source>
</evidence>
<dbReference type="OrthoDB" id="7464126at2759"/>
<feature type="repeat" description="ANK" evidence="3">
    <location>
        <begin position="931"/>
        <end position="963"/>
    </location>
</feature>
<evidence type="ECO:0000256" key="2">
    <source>
        <dbReference type="ARBA" id="ARBA00023043"/>
    </source>
</evidence>
<dbReference type="PANTHER" id="PTHR24173">
    <property type="entry name" value="ANKYRIN REPEAT CONTAINING"/>
    <property type="match status" value="1"/>
</dbReference>
<dbReference type="PANTHER" id="PTHR24173:SF74">
    <property type="entry name" value="ANKYRIN REPEAT DOMAIN-CONTAINING PROTEIN 16"/>
    <property type="match status" value="1"/>
</dbReference>
<dbReference type="InterPro" id="IPR002110">
    <property type="entry name" value="Ankyrin_rpt"/>
</dbReference>
<evidence type="ECO:0000256" key="3">
    <source>
        <dbReference type="PROSITE-ProRule" id="PRU00023"/>
    </source>
</evidence>
<evidence type="ECO:0000313" key="6">
    <source>
        <dbReference type="EMBL" id="KZZ87463.1"/>
    </source>
</evidence>
<dbReference type="EMBL" id="AZGY01000037">
    <property type="protein sequence ID" value="KZZ87463.1"/>
    <property type="molecule type" value="Genomic_DNA"/>
</dbReference>
<organism evidence="6 7">
    <name type="scientific">Moelleriella libera RCEF 2490</name>
    <dbReference type="NCBI Taxonomy" id="1081109"/>
    <lineage>
        <taxon>Eukaryota</taxon>
        <taxon>Fungi</taxon>
        <taxon>Dikarya</taxon>
        <taxon>Ascomycota</taxon>
        <taxon>Pezizomycotina</taxon>
        <taxon>Sordariomycetes</taxon>
        <taxon>Hypocreomycetidae</taxon>
        <taxon>Hypocreales</taxon>
        <taxon>Clavicipitaceae</taxon>
        <taxon>Moelleriella</taxon>
    </lineage>
</organism>
<dbReference type="Gene3D" id="1.25.40.20">
    <property type="entry name" value="Ankyrin repeat-containing domain"/>
    <property type="match status" value="2"/>
</dbReference>
<feature type="region of interest" description="Disordered" evidence="4">
    <location>
        <begin position="1687"/>
        <end position="1708"/>
    </location>
</feature>
<proteinExistence type="predicted"/>
<dbReference type="SMART" id="SM00248">
    <property type="entry name" value="ANK"/>
    <property type="match status" value="13"/>
</dbReference>
<feature type="repeat" description="ANK" evidence="3">
    <location>
        <begin position="1032"/>
        <end position="1065"/>
    </location>
</feature>
<accession>A0A162I1P0</accession>
<evidence type="ECO:0000313" key="7">
    <source>
        <dbReference type="Proteomes" id="UP000078544"/>
    </source>
</evidence>
<evidence type="ECO:0000256" key="4">
    <source>
        <dbReference type="SAM" id="MobiDB-lite"/>
    </source>
</evidence>
<gene>
    <name evidence="6" type="ORF">AAL_08374</name>
</gene>
<feature type="domain" description="Nephrocystin 3-like N-terminal" evidence="5">
    <location>
        <begin position="394"/>
        <end position="567"/>
    </location>
</feature>
<reference evidence="6 7" key="1">
    <citation type="journal article" date="2016" name="Genome Biol. Evol.">
        <title>Divergent and convergent evolution of fungal pathogenicity.</title>
        <authorList>
            <person name="Shang Y."/>
            <person name="Xiao G."/>
            <person name="Zheng P."/>
            <person name="Cen K."/>
            <person name="Zhan S."/>
            <person name="Wang C."/>
        </authorList>
    </citation>
    <scope>NUCLEOTIDE SEQUENCE [LARGE SCALE GENOMIC DNA]</scope>
    <source>
        <strain evidence="6 7">RCEF 2490</strain>
    </source>
</reference>
<dbReference type="SUPFAM" id="SSF52540">
    <property type="entry name" value="P-loop containing nucleoside triphosphate hydrolases"/>
    <property type="match status" value="1"/>
</dbReference>
<dbReference type="STRING" id="1081109.A0A162I1P0"/>
<dbReference type="Proteomes" id="UP000078544">
    <property type="component" value="Unassembled WGS sequence"/>
</dbReference>
<name>A0A162I1P0_9HYPO</name>
<feature type="compositionally biased region" description="Polar residues" evidence="4">
    <location>
        <begin position="1689"/>
        <end position="1708"/>
    </location>
</feature>
<dbReference type="SUPFAM" id="SSF53474">
    <property type="entry name" value="alpha/beta-Hydrolases"/>
    <property type="match status" value="1"/>
</dbReference>
<dbReference type="InterPro" id="IPR027417">
    <property type="entry name" value="P-loop_NTPase"/>
</dbReference>
<dbReference type="InterPro" id="IPR056884">
    <property type="entry name" value="NPHP3-like_N"/>
</dbReference>
<dbReference type="Pfam" id="PF12796">
    <property type="entry name" value="Ank_2"/>
    <property type="match status" value="4"/>
</dbReference>
<dbReference type="Gene3D" id="3.40.50.300">
    <property type="entry name" value="P-loop containing nucleotide triphosphate hydrolases"/>
    <property type="match status" value="1"/>
</dbReference>